<reference evidence="1" key="2">
    <citation type="submission" date="2021-08" db="EMBL/GenBank/DDBJ databases">
        <authorList>
            <person name="Tani A."/>
            <person name="Ola A."/>
            <person name="Ogura Y."/>
            <person name="Katsura K."/>
            <person name="Hayashi T."/>
        </authorList>
    </citation>
    <scope>NUCLEOTIDE SEQUENCE</scope>
    <source>
        <strain evidence="1">DSM 19015</strain>
    </source>
</reference>
<evidence type="ECO:0000313" key="1">
    <source>
        <dbReference type="EMBL" id="GJD94670.1"/>
    </source>
</evidence>
<evidence type="ECO:0008006" key="3">
    <source>
        <dbReference type="Google" id="ProtNLM"/>
    </source>
</evidence>
<reference evidence="1" key="1">
    <citation type="journal article" date="2021" name="Front. Microbiol.">
        <title>Comprehensive Comparative Genomics and Phenotyping of Methylobacterium Species.</title>
        <authorList>
            <person name="Alessa O."/>
            <person name="Ogura Y."/>
            <person name="Fujitani Y."/>
            <person name="Takami H."/>
            <person name="Hayashi T."/>
            <person name="Sahin N."/>
            <person name="Tani A."/>
        </authorList>
    </citation>
    <scope>NUCLEOTIDE SEQUENCE</scope>
    <source>
        <strain evidence="1">DSM 19015</strain>
    </source>
</reference>
<name>A0ABQ4RV49_9HYPH</name>
<comment type="caution">
    <text evidence="1">The sequence shown here is derived from an EMBL/GenBank/DDBJ whole genome shotgun (WGS) entry which is preliminary data.</text>
</comment>
<sequence>MIDTALQVFCNRMVAAGRIARADVQQLARSLLRDGLASRDDADMLIALERAIPDSDPSFGDLLVSLVVDFAVWGERPTGYINREVANWLAASLSGRNGPTPIGARIALELVQAAESSDETLLAFALAANPRRNAAREPAPHFPLAA</sequence>
<gene>
    <name evidence="1" type="ORF">OCOJLMKI_1873</name>
</gene>
<dbReference type="EMBL" id="BPQP01000027">
    <property type="protein sequence ID" value="GJD94670.1"/>
    <property type="molecule type" value="Genomic_DNA"/>
</dbReference>
<organism evidence="1 2">
    <name type="scientific">Methylobacterium iners</name>
    <dbReference type="NCBI Taxonomy" id="418707"/>
    <lineage>
        <taxon>Bacteria</taxon>
        <taxon>Pseudomonadati</taxon>
        <taxon>Pseudomonadota</taxon>
        <taxon>Alphaproteobacteria</taxon>
        <taxon>Hyphomicrobiales</taxon>
        <taxon>Methylobacteriaceae</taxon>
        <taxon>Methylobacterium</taxon>
    </lineage>
</organism>
<accession>A0ABQ4RV49</accession>
<proteinExistence type="predicted"/>
<protein>
    <recommendedName>
        <fullName evidence="3">Thymidine phosphorylase</fullName>
    </recommendedName>
</protein>
<dbReference type="Proteomes" id="UP001055125">
    <property type="component" value="Unassembled WGS sequence"/>
</dbReference>
<evidence type="ECO:0000313" key="2">
    <source>
        <dbReference type="Proteomes" id="UP001055125"/>
    </source>
</evidence>
<keyword evidence="2" id="KW-1185">Reference proteome</keyword>